<keyword evidence="3" id="KW-1185">Reference proteome</keyword>
<dbReference type="OrthoDB" id="6369218at2"/>
<sequence>MSHIIAGQFQIQDEIATARAALQAAGFADEDISAFYVNPQGQHDVHELGGDHDKSPGAKESDEGVVQGGAGGAVAGAVAGSAAIPIAGPLGPVVGALVGAHVGSLFSLSKMKDAGEPEEGRDGQENMIPPRKSGMMIAVAVADQAREQQALDVLRGLGASNLERAEGTIAAGDWRDFDPTSRPVPV</sequence>
<organism evidence="2 3">
    <name type="scientific">Duganella phyllosphaerae</name>
    <dbReference type="NCBI Taxonomy" id="762836"/>
    <lineage>
        <taxon>Bacteria</taxon>
        <taxon>Pseudomonadati</taxon>
        <taxon>Pseudomonadota</taxon>
        <taxon>Betaproteobacteria</taxon>
        <taxon>Burkholderiales</taxon>
        <taxon>Oxalobacteraceae</taxon>
        <taxon>Telluria group</taxon>
        <taxon>Duganella</taxon>
    </lineage>
</organism>
<accession>A0A1E7X4C8</accession>
<dbReference type="RefSeq" id="WP_070247122.1">
    <property type="nucleotide sequence ID" value="NZ_LROM01000062.1"/>
</dbReference>
<reference evidence="3" key="1">
    <citation type="journal article" date="2016" name="Front. Microbiol.">
        <title>Molecular Keys to the Janthinobacterium and Duganella spp. Interaction with the Plant Pathogen Fusarium graminearum.</title>
        <authorList>
            <person name="Haack F.S."/>
            <person name="Poehlein A."/>
            <person name="Kroger C."/>
            <person name="Voigt C.A."/>
            <person name="Piepenbring M."/>
            <person name="Bode H.B."/>
            <person name="Daniel R."/>
            <person name="Schafer W."/>
            <person name="Streit W.R."/>
        </authorList>
    </citation>
    <scope>NUCLEOTIDE SEQUENCE [LARGE SCALE GENOMIC DNA]</scope>
    <source>
        <strain evidence="3">T54</strain>
    </source>
</reference>
<comment type="caution">
    <text evidence="2">The sequence shown here is derived from an EMBL/GenBank/DDBJ whole genome shotgun (WGS) entry which is preliminary data.</text>
</comment>
<dbReference type="PATRIC" id="fig|762836.4.peg.1467"/>
<evidence type="ECO:0008006" key="4">
    <source>
        <dbReference type="Google" id="ProtNLM"/>
    </source>
</evidence>
<evidence type="ECO:0000256" key="1">
    <source>
        <dbReference type="SAM" id="MobiDB-lite"/>
    </source>
</evidence>
<dbReference type="Proteomes" id="UP000175989">
    <property type="component" value="Unassembled WGS sequence"/>
</dbReference>
<evidence type="ECO:0000313" key="3">
    <source>
        <dbReference type="Proteomes" id="UP000175989"/>
    </source>
</evidence>
<evidence type="ECO:0000313" key="2">
    <source>
        <dbReference type="EMBL" id="OFA07295.1"/>
    </source>
</evidence>
<protein>
    <recommendedName>
        <fullName evidence="4">Glycine zipper domain-containing protein</fullName>
    </recommendedName>
</protein>
<name>A0A1E7X4C8_9BURK</name>
<feature type="region of interest" description="Disordered" evidence="1">
    <location>
        <begin position="42"/>
        <end position="67"/>
    </location>
</feature>
<dbReference type="AlphaFoldDB" id="A0A1E7X4C8"/>
<feature type="compositionally biased region" description="Basic and acidic residues" evidence="1">
    <location>
        <begin position="43"/>
        <end position="62"/>
    </location>
</feature>
<gene>
    <name evidence="2" type="ORF">DUPY_14030</name>
</gene>
<proteinExistence type="predicted"/>
<dbReference type="EMBL" id="LROM01000062">
    <property type="protein sequence ID" value="OFA07295.1"/>
    <property type="molecule type" value="Genomic_DNA"/>
</dbReference>